<dbReference type="EMBL" id="BK015717">
    <property type="protein sequence ID" value="DAE21770.1"/>
    <property type="molecule type" value="Genomic_DNA"/>
</dbReference>
<evidence type="ECO:0000313" key="2">
    <source>
        <dbReference type="EMBL" id="DAE21770.1"/>
    </source>
</evidence>
<name>A0A8S5QS11_9CAUD</name>
<protein>
    <submittedName>
        <fullName evidence="2">Uncharacterized protein</fullName>
    </submittedName>
</protein>
<sequence>MPDGQWLQDGHREVPGRRRRCAKKVRNSCEAEEVASE</sequence>
<evidence type="ECO:0000256" key="1">
    <source>
        <dbReference type="SAM" id="MobiDB-lite"/>
    </source>
</evidence>
<feature type="region of interest" description="Disordered" evidence="1">
    <location>
        <begin position="1"/>
        <end position="21"/>
    </location>
</feature>
<reference evidence="2" key="1">
    <citation type="journal article" date="2021" name="Proc. Natl. Acad. Sci. U.S.A.">
        <title>A Catalog of Tens of Thousands of Viruses from Human Metagenomes Reveals Hidden Associations with Chronic Diseases.</title>
        <authorList>
            <person name="Tisza M.J."/>
            <person name="Buck C.B."/>
        </authorList>
    </citation>
    <scope>NUCLEOTIDE SEQUENCE</scope>
    <source>
        <strain evidence="2">Ct2773</strain>
    </source>
</reference>
<proteinExistence type="predicted"/>
<accession>A0A8S5QS11</accession>
<organism evidence="2">
    <name type="scientific">Siphoviridae sp. ct2773</name>
    <dbReference type="NCBI Taxonomy" id="2826275"/>
    <lineage>
        <taxon>Viruses</taxon>
        <taxon>Duplodnaviria</taxon>
        <taxon>Heunggongvirae</taxon>
        <taxon>Uroviricota</taxon>
        <taxon>Caudoviricetes</taxon>
    </lineage>
</organism>